<keyword evidence="1" id="KW-0489">Methyltransferase</keyword>
<gene>
    <name evidence="1" type="ORF">E5336_12050</name>
</gene>
<reference evidence="1" key="1">
    <citation type="submission" date="2019-04" db="EMBL/GenBank/DDBJ databases">
        <title>Microbes associate with the intestines of laboratory mice.</title>
        <authorList>
            <person name="Navarre W."/>
            <person name="Wong E."/>
            <person name="Huang K."/>
            <person name="Tropini C."/>
            <person name="Ng K."/>
            <person name="Yu B."/>
        </authorList>
    </citation>
    <scope>NUCLEOTIDE SEQUENCE</scope>
    <source>
        <strain evidence="1">NM09_H32</strain>
    </source>
</reference>
<comment type="caution">
    <text evidence="1">The sequence shown here is derived from an EMBL/GenBank/DDBJ whole genome shotgun (WGS) entry which is preliminary data.</text>
</comment>
<dbReference type="Proteomes" id="UP000308836">
    <property type="component" value="Unassembled WGS sequence"/>
</dbReference>
<dbReference type="EMBL" id="SRYG01000041">
    <property type="protein sequence ID" value="TGY64424.1"/>
    <property type="molecule type" value="Genomic_DNA"/>
</dbReference>
<keyword evidence="1" id="KW-0808">Transferase</keyword>
<evidence type="ECO:0000313" key="1">
    <source>
        <dbReference type="EMBL" id="TGY64424.1"/>
    </source>
</evidence>
<sequence length="245" mass="26986">METIQSTSNQTIKNLAKLHQKKYRDQSGEYLIEGEHLIKEAMQARVLKHVYSLEPFECGCPNTLCSQAVLNKLSAQNSDARLVGVCEKKEPDIHDKERILVLNDVQDPGNLGTLLRSAYAFGFPSVVLSPGCADVYNPKTIQSSQGALFHVHVEKADIEPWILEARSGGYTVYATALQAYSIFLSEIRFPQKFALVLGNEGTGLPQTTIALCDACIKIEMSAFESLNVAIAGSICMYEALVQRSK</sequence>
<keyword evidence="2" id="KW-1185">Reference proteome</keyword>
<proteinExistence type="predicted"/>
<organism evidence="1 2">
    <name type="scientific">Dubosiella muris</name>
    <dbReference type="NCBI Taxonomy" id="3038133"/>
    <lineage>
        <taxon>Bacteria</taxon>
        <taxon>Bacillati</taxon>
        <taxon>Bacillota</taxon>
        <taxon>Erysipelotrichia</taxon>
        <taxon>Erysipelotrichales</taxon>
        <taxon>Erysipelotrichaceae</taxon>
        <taxon>Dubosiella</taxon>
    </lineage>
</organism>
<evidence type="ECO:0000313" key="2">
    <source>
        <dbReference type="Proteomes" id="UP000308836"/>
    </source>
</evidence>
<name>A0AC61R442_9FIRM</name>
<accession>A0AC61R442</accession>
<protein>
    <submittedName>
        <fullName evidence="1">RNA methyltransferase</fullName>
    </submittedName>
</protein>